<dbReference type="HOGENOM" id="CLU_1601605_0_0_10"/>
<dbReference type="RefSeq" id="WP_014681698.1">
    <property type="nucleotide sequence ID" value="NC_017770.1"/>
</dbReference>
<gene>
    <name evidence="2" type="ordered locus">Solca_3470</name>
</gene>
<accession>H8KXE6</accession>
<name>H8KXE6_SOLCM</name>
<proteinExistence type="predicted"/>
<evidence type="ECO:0000313" key="3">
    <source>
        <dbReference type="Proteomes" id="UP000007590"/>
    </source>
</evidence>
<dbReference type="AlphaFoldDB" id="H8KXE6"/>
<keyword evidence="1" id="KW-0732">Signal</keyword>
<sequence length="166" mass="19123">MKKLVVLIISLFTAHLSFAQTKGIIQQAENWYLNTPEGFLKKLTPKNCDSLSAEWDKAQQLYSDGKDFVKVPVRLTYKPTEADKKDKKSKKGPDIVVTNDNIYLSRVDTTFDCVLVQVMQVSDQHLNIVTLTDGNVGKFFVKRFDDILPLPKPNWYFEQPRYAMME</sequence>
<dbReference type="STRING" id="929556.Solca_3470"/>
<dbReference type="Proteomes" id="UP000007590">
    <property type="component" value="Chromosome"/>
</dbReference>
<evidence type="ECO:0000313" key="2">
    <source>
        <dbReference type="EMBL" id="AFD08475.1"/>
    </source>
</evidence>
<feature type="signal peptide" evidence="1">
    <location>
        <begin position="1"/>
        <end position="19"/>
    </location>
</feature>
<protein>
    <recommendedName>
        <fullName evidence="4">DUF3828 domain-containing protein</fullName>
    </recommendedName>
</protein>
<dbReference type="OrthoDB" id="9848260at2"/>
<dbReference type="EMBL" id="CP003349">
    <property type="protein sequence ID" value="AFD08475.1"/>
    <property type="molecule type" value="Genomic_DNA"/>
</dbReference>
<evidence type="ECO:0000256" key="1">
    <source>
        <dbReference type="SAM" id="SignalP"/>
    </source>
</evidence>
<keyword evidence="3" id="KW-1185">Reference proteome</keyword>
<reference evidence="2" key="1">
    <citation type="submission" date="2012-02" db="EMBL/GenBank/DDBJ databases">
        <title>The complete genome of Solitalea canadensis DSM 3403.</title>
        <authorList>
            <consortium name="US DOE Joint Genome Institute (JGI-PGF)"/>
            <person name="Lucas S."/>
            <person name="Copeland A."/>
            <person name="Lapidus A."/>
            <person name="Glavina del Rio T."/>
            <person name="Dalin E."/>
            <person name="Tice H."/>
            <person name="Bruce D."/>
            <person name="Goodwin L."/>
            <person name="Pitluck S."/>
            <person name="Peters L."/>
            <person name="Ovchinnikova G."/>
            <person name="Lu M."/>
            <person name="Kyrpides N."/>
            <person name="Mavromatis K."/>
            <person name="Ivanova N."/>
            <person name="Brettin T."/>
            <person name="Detter J.C."/>
            <person name="Han C."/>
            <person name="Larimer F."/>
            <person name="Land M."/>
            <person name="Hauser L."/>
            <person name="Markowitz V."/>
            <person name="Cheng J.-F."/>
            <person name="Hugenholtz P."/>
            <person name="Woyke T."/>
            <person name="Wu D."/>
            <person name="Spring S."/>
            <person name="Schroeder M."/>
            <person name="Kopitz M."/>
            <person name="Brambilla E."/>
            <person name="Klenk H.-P."/>
            <person name="Eisen J.A."/>
        </authorList>
    </citation>
    <scope>NUCLEOTIDE SEQUENCE</scope>
    <source>
        <strain evidence="2">DSM 3403</strain>
    </source>
</reference>
<evidence type="ECO:0008006" key="4">
    <source>
        <dbReference type="Google" id="ProtNLM"/>
    </source>
</evidence>
<organism evidence="2 3">
    <name type="scientific">Solitalea canadensis (strain ATCC 29591 / DSM 3403 / JCM 21819 / LMG 8368 / NBRC 15130 / NCIMB 12057 / USAM 9D)</name>
    <name type="common">Flexibacter canadensis</name>
    <dbReference type="NCBI Taxonomy" id="929556"/>
    <lineage>
        <taxon>Bacteria</taxon>
        <taxon>Pseudomonadati</taxon>
        <taxon>Bacteroidota</taxon>
        <taxon>Sphingobacteriia</taxon>
        <taxon>Sphingobacteriales</taxon>
        <taxon>Sphingobacteriaceae</taxon>
        <taxon>Solitalea</taxon>
    </lineage>
</organism>
<dbReference type="KEGG" id="scn:Solca_3470"/>
<feature type="chain" id="PRO_5003613300" description="DUF3828 domain-containing protein" evidence="1">
    <location>
        <begin position="20"/>
        <end position="166"/>
    </location>
</feature>